<feature type="domain" description="AB hydrolase-1" evidence="1">
    <location>
        <begin position="33"/>
        <end position="263"/>
    </location>
</feature>
<keyword evidence="3" id="KW-1185">Reference proteome</keyword>
<evidence type="ECO:0000259" key="1">
    <source>
        <dbReference type="Pfam" id="PF12697"/>
    </source>
</evidence>
<accession>A0A437MCC0</accession>
<keyword evidence="2" id="KW-0378">Hydrolase</keyword>
<dbReference type="Pfam" id="PF12697">
    <property type="entry name" value="Abhydrolase_6"/>
    <property type="match status" value="1"/>
</dbReference>
<dbReference type="InterPro" id="IPR000073">
    <property type="entry name" value="AB_hydrolase_1"/>
</dbReference>
<dbReference type="OrthoDB" id="9815441at2"/>
<name>A0A437MCC0_9PROT</name>
<reference evidence="2 3" key="1">
    <citation type="submission" date="2019-01" db="EMBL/GenBank/DDBJ databases">
        <authorList>
            <person name="Chen W.-M."/>
        </authorList>
    </citation>
    <scope>NUCLEOTIDE SEQUENCE [LARGE SCALE GENOMIC DNA]</scope>
    <source>
        <strain evidence="2 3">CCP-6</strain>
    </source>
</reference>
<evidence type="ECO:0000313" key="3">
    <source>
        <dbReference type="Proteomes" id="UP000282957"/>
    </source>
</evidence>
<comment type="caution">
    <text evidence="2">The sequence shown here is derived from an EMBL/GenBank/DDBJ whole genome shotgun (WGS) entry which is preliminary data.</text>
</comment>
<dbReference type="GO" id="GO:0046464">
    <property type="term" value="P:acylglycerol catabolic process"/>
    <property type="evidence" value="ECO:0007669"/>
    <property type="project" value="TreeGrafter"/>
</dbReference>
<evidence type="ECO:0000313" key="2">
    <source>
        <dbReference type="EMBL" id="RVT95296.1"/>
    </source>
</evidence>
<dbReference type="PANTHER" id="PTHR43798">
    <property type="entry name" value="MONOACYLGLYCEROL LIPASE"/>
    <property type="match status" value="1"/>
</dbReference>
<dbReference type="GO" id="GO:0016020">
    <property type="term" value="C:membrane"/>
    <property type="evidence" value="ECO:0007669"/>
    <property type="project" value="TreeGrafter"/>
</dbReference>
<dbReference type="Gene3D" id="3.40.50.1820">
    <property type="entry name" value="alpha/beta hydrolase"/>
    <property type="match status" value="1"/>
</dbReference>
<dbReference type="RefSeq" id="WP_127788784.1">
    <property type="nucleotide sequence ID" value="NZ_SACL01000006.1"/>
</dbReference>
<dbReference type="GO" id="GO:0047372">
    <property type="term" value="F:monoacylglycerol lipase activity"/>
    <property type="evidence" value="ECO:0007669"/>
    <property type="project" value="TreeGrafter"/>
</dbReference>
<dbReference type="InterPro" id="IPR029058">
    <property type="entry name" value="AB_hydrolase_fold"/>
</dbReference>
<dbReference type="EMBL" id="SACL01000006">
    <property type="protein sequence ID" value="RVT95296.1"/>
    <property type="molecule type" value="Genomic_DNA"/>
</dbReference>
<dbReference type="AlphaFoldDB" id="A0A437MCC0"/>
<dbReference type="SUPFAM" id="SSF53474">
    <property type="entry name" value="alpha/beta-Hydrolases"/>
    <property type="match status" value="1"/>
</dbReference>
<sequence length="269" mass="29182">MSVAALEASAERLTTPCGEGEMVWRRWGAGPVLVLLHGGSGSWKHWARNIGHFAKTHTVIAADTPGLGESERPPGEAHPSGIAVVMAAGLAQILGADRSYDLAGFSFGANCAAHLAAIEGAHVRSLTIVGAPSLGLPRQPTELVKVRNKQGEERREANRTNLERLMFHDPALIDDEALDIQEWNTVHARLVSKGLASGTSLKDQLPKIVAPVRAIWGGRDVVAYPHIAERLQVIREQRPELREAVIEGSGHWVMYETPEAFNKALEKML</sequence>
<dbReference type="Proteomes" id="UP000282957">
    <property type="component" value="Unassembled WGS sequence"/>
</dbReference>
<organism evidence="2 3">
    <name type="scientific">Rhodovarius crocodyli</name>
    <dbReference type="NCBI Taxonomy" id="1979269"/>
    <lineage>
        <taxon>Bacteria</taxon>
        <taxon>Pseudomonadati</taxon>
        <taxon>Pseudomonadota</taxon>
        <taxon>Alphaproteobacteria</taxon>
        <taxon>Acetobacterales</taxon>
        <taxon>Roseomonadaceae</taxon>
        <taxon>Rhodovarius</taxon>
    </lineage>
</organism>
<gene>
    <name evidence="2" type="ORF">EOD42_17080</name>
</gene>
<proteinExistence type="predicted"/>
<protein>
    <submittedName>
        <fullName evidence="2">Alpha/beta hydrolase</fullName>
    </submittedName>
</protein>
<dbReference type="PANTHER" id="PTHR43798:SF5">
    <property type="entry name" value="MONOACYLGLYCEROL LIPASE ABHD6"/>
    <property type="match status" value="1"/>
</dbReference>
<dbReference type="InterPro" id="IPR050266">
    <property type="entry name" value="AB_hydrolase_sf"/>
</dbReference>